<evidence type="ECO:0000313" key="2">
    <source>
        <dbReference type="Proteomes" id="UP000236161"/>
    </source>
</evidence>
<organism evidence="1 2">
    <name type="scientific">Apostasia shenzhenica</name>
    <dbReference type="NCBI Taxonomy" id="1088818"/>
    <lineage>
        <taxon>Eukaryota</taxon>
        <taxon>Viridiplantae</taxon>
        <taxon>Streptophyta</taxon>
        <taxon>Embryophyta</taxon>
        <taxon>Tracheophyta</taxon>
        <taxon>Spermatophyta</taxon>
        <taxon>Magnoliopsida</taxon>
        <taxon>Liliopsida</taxon>
        <taxon>Asparagales</taxon>
        <taxon>Orchidaceae</taxon>
        <taxon>Apostasioideae</taxon>
        <taxon>Apostasia</taxon>
    </lineage>
</organism>
<protein>
    <submittedName>
        <fullName evidence="1">Uncharacterized protein</fullName>
    </submittedName>
</protein>
<reference evidence="1 2" key="1">
    <citation type="journal article" date="2017" name="Nature">
        <title>The Apostasia genome and the evolution of orchids.</title>
        <authorList>
            <person name="Zhang G.Q."/>
            <person name="Liu K.W."/>
            <person name="Li Z."/>
            <person name="Lohaus R."/>
            <person name="Hsiao Y.Y."/>
            <person name="Niu S.C."/>
            <person name="Wang J.Y."/>
            <person name="Lin Y.C."/>
            <person name="Xu Q."/>
            <person name="Chen L.J."/>
            <person name="Yoshida K."/>
            <person name="Fujiwara S."/>
            <person name="Wang Z.W."/>
            <person name="Zhang Y.Q."/>
            <person name="Mitsuda N."/>
            <person name="Wang M."/>
            <person name="Liu G.H."/>
            <person name="Pecoraro L."/>
            <person name="Huang H.X."/>
            <person name="Xiao X.J."/>
            <person name="Lin M."/>
            <person name="Wu X.Y."/>
            <person name="Wu W.L."/>
            <person name="Chen Y.Y."/>
            <person name="Chang S.B."/>
            <person name="Sakamoto S."/>
            <person name="Ohme-Takagi M."/>
            <person name="Yagi M."/>
            <person name="Zeng S.J."/>
            <person name="Shen C.Y."/>
            <person name="Yeh C.M."/>
            <person name="Luo Y.B."/>
            <person name="Tsai W.C."/>
            <person name="Van de Peer Y."/>
            <person name="Liu Z.J."/>
        </authorList>
    </citation>
    <scope>NUCLEOTIDE SEQUENCE [LARGE SCALE GENOMIC DNA]</scope>
    <source>
        <strain evidence="2">cv. Shenzhen</strain>
        <tissue evidence="1">Stem</tissue>
    </source>
</reference>
<gene>
    <name evidence="1" type="ORF">AXF42_Ash021500</name>
</gene>
<dbReference type="AlphaFoldDB" id="A0A2H9ZVU2"/>
<keyword evidence="2" id="KW-1185">Reference proteome</keyword>
<dbReference type="EMBL" id="KZ453331">
    <property type="protein sequence ID" value="PKA47396.1"/>
    <property type="molecule type" value="Genomic_DNA"/>
</dbReference>
<sequence length="82" mass="9490">MEEAQVHNEDEKENIKVYTGEKLNSDEVLKKVDIEEIVLVYDSDAPKKIESLQANLNYLRKLKIGADKASFIDETLLHMKNR</sequence>
<evidence type="ECO:0000313" key="1">
    <source>
        <dbReference type="EMBL" id="PKA47396.1"/>
    </source>
</evidence>
<accession>A0A2H9ZVU2</accession>
<proteinExistence type="predicted"/>
<name>A0A2H9ZVU2_9ASPA</name>
<dbReference type="Proteomes" id="UP000236161">
    <property type="component" value="Unassembled WGS sequence"/>
</dbReference>